<accession>A0A0U2UQJ8</accession>
<reference evidence="4" key="1">
    <citation type="submission" date="2015-12" db="EMBL/GenBank/DDBJ databases">
        <title>Complete genome sequences of two moderately thermophilic Paenibacillus species.</title>
        <authorList>
            <person name="Butler R.III."/>
            <person name="Wang J."/>
            <person name="Stark B.C."/>
            <person name="Pombert J.-F."/>
        </authorList>
    </citation>
    <scope>NUCLEOTIDE SEQUENCE [LARGE SCALE GENOMIC DNA]</scope>
    <source>
        <strain evidence="4">32O-Y</strain>
    </source>
</reference>
<dbReference type="RefSeq" id="WP_062410723.1">
    <property type="nucleotide sequence ID" value="NZ_CP013652.1"/>
</dbReference>
<feature type="region of interest" description="Disordered" evidence="1">
    <location>
        <begin position="668"/>
        <end position="706"/>
    </location>
</feature>
<organism evidence="3 4">
    <name type="scientific">Paenibacillus naphthalenovorans</name>
    <dbReference type="NCBI Taxonomy" id="162209"/>
    <lineage>
        <taxon>Bacteria</taxon>
        <taxon>Bacillati</taxon>
        <taxon>Bacillota</taxon>
        <taxon>Bacilli</taxon>
        <taxon>Bacillales</taxon>
        <taxon>Paenibacillaceae</taxon>
        <taxon>Paenibacillus</taxon>
    </lineage>
</organism>
<dbReference type="Proteomes" id="UP000061660">
    <property type="component" value="Chromosome"/>
</dbReference>
<feature type="compositionally biased region" description="Basic and acidic residues" evidence="1">
    <location>
        <begin position="685"/>
        <end position="695"/>
    </location>
</feature>
<evidence type="ECO:0000259" key="2">
    <source>
        <dbReference type="Pfam" id="PF06048"/>
    </source>
</evidence>
<dbReference type="STRING" id="162209.IJ22_50970"/>
<gene>
    <name evidence="3" type="ORF">IJ22_50970</name>
</gene>
<proteinExistence type="predicted"/>
<dbReference type="PATRIC" id="fig|162209.4.peg.5387"/>
<keyword evidence="4" id="KW-1185">Reference proteome</keyword>
<dbReference type="Pfam" id="PF06048">
    <property type="entry name" value="DUF927"/>
    <property type="match status" value="1"/>
</dbReference>
<dbReference type="OrthoDB" id="158067at2"/>
<reference evidence="3 4" key="2">
    <citation type="journal article" date="2016" name="Genome Announc.">
        <title>Complete Genome Sequences of Two Interactive Moderate Thermophiles, Paenibacillus napthalenovorans 32O-Y and Paenibacillus sp. 32O-W.</title>
        <authorList>
            <person name="Butler R.R.III."/>
            <person name="Wang J."/>
            <person name="Stark B.C."/>
            <person name="Pombert J.F."/>
        </authorList>
    </citation>
    <scope>NUCLEOTIDE SEQUENCE [LARGE SCALE GENOMIC DNA]</scope>
    <source>
        <strain evidence="3 4">32O-Y</strain>
    </source>
</reference>
<evidence type="ECO:0000313" key="4">
    <source>
        <dbReference type="Proteomes" id="UP000061660"/>
    </source>
</evidence>
<protein>
    <recommendedName>
        <fullName evidence="2">DUF927 domain-containing protein</fullName>
    </recommendedName>
</protein>
<name>A0A0U2UQJ8_9BACL</name>
<dbReference type="EMBL" id="CP013652">
    <property type="protein sequence ID" value="ALS25356.1"/>
    <property type="molecule type" value="Genomic_DNA"/>
</dbReference>
<dbReference type="KEGG" id="pnp:IJ22_50970"/>
<dbReference type="InterPro" id="IPR009270">
    <property type="entry name" value="DUF927"/>
</dbReference>
<evidence type="ECO:0000313" key="3">
    <source>
        <dbReference type="EMBL" id="ALS25356.1"/>
    </source>
</evidence>
<dbReference type="AlphaFoldDB" id="A0A0U2UQJ8"/>
<feature type="domain" description="DUF927" evidence="2">
    <location>
        <begin position="126"/>
        <end position="388"/>
    </location>
</feature>
<evidence type="ECO:0000256" key="1">
    <source>
        <dbReference type="SAM" id="MobiDB-lite"/>
    </source>
</evidence>
<sequence length="706" mass="81317">MRSPIAFGYEREDMDKEALLERLSTTLSNAEQNKEQAIQLLFRAEFLEALAWLQIVSYPDFVALKKQAEKLIPSSEFRKALAQKLQVINREAQAFTNKDIPTLGEALEDYPQEIAHLQFPFGWWISKDGVFRSHTDRMGNVEYVKLCSWPLIVSGVYRGYQDGEMKLELMFHRWEDWQKIVLNRSDALNYKKLQEIAAAKGAPIDSSNSKDVVRYLSAFEAANDGKYPLKRTVDKIGWIPERKLLITSNGIYSVNGEHLNDSDIIYQPGKELIQFSIKQCDNWQETAKAVFPQLLNLNHFNVTLPVIGWFFASAVAPFIRAKRDNQYPILVCWGKSGSGKTTLIEIMLKITGNPNEPQKISTPYALTVQLSSNNTLPVVFDEYKPSEMAERTLSDFLNKLKLCYRADSDSRGKPGGVQTYTLSCPVVFIGEDYPKDNQAIVERSIVVQLERNWIEQNKVMADSVFKNVMSNDLEAASSGFWNFIFHYLEQGFWDEDIEEASQLAETFENIHFRVRWNTTVLLTGMRMYQRILEFLNCEIAFGVEEMKRAAVYTLSAAMEDQESMLDRILLAFNYDHRQFSESDIWLDQENHLLYVTASKFKAYVTMNNQFKCSAAQLKYEMEYCCHSGGYVGNGKREYYVQKKIRGRNGWRYVFNTLKLEEATGISEEAWLPNESEPPDEVTPPPERRVHPERSARLKSLSRKTPS</sequence>